<dbReference type="SMART" id="SM00448">
    <property type="entry name" value="REC"/>
    <property type="match status" value="1"/>
</dbReference>
<dbReference type="InterPro" id="IPR001789">
    <property type="entry name" value="Sig_transdc_resp-reg_receiver"/>
</dbReference>
<dbReference type="PROSITE" id="PS50110">
    <property type="entry name" value="RESPONSE_REGULATORY"/>
    <property type="match status" value="1"/>
</dbReference>
<dbReference type="RefSeq" id="WP_144260484.1">
    <property type="nucleotide sequence ID" value="NZ_QMDX01000001.1"/>
</dbReference>
<dbReference type="Pfam" id="PF04283">
    <property type="entry name" value="CheF-arch"/>
    <property type="match status" value="1"/>
</dbReference>
<comment type="caution">
    <text evidence="4">The sequence shown here is derived from an EMBL/GenBank/DDBJ whole genome shotgun (WGS) entry which is preliminary data.</text>
</comment>
<evidence type="ECO:0000256" key="2">
    <source>
        <dbReference type="PROSITE-ProRule" id="PRU00169"/>
    </source>
</evidence>
<dbReference type="GO" id="GO:0000160">
    <property type="term" value="P:phosphorelay signal transduction system"/>
    <property type="evidence" value="ECO:0007669"/>
    <property type="project" value="InterPro"/>
</dbReference>
<dbReference type="SUPFAM" id="SSF52172">
    <property type="entry name" value="CheY-like"/>
    <property type="match status" value="1"/>
</dbReference>
<dbReference type="InParanoid" id="A0A554NF30"/>
<keyword evidence="1 2" id="KW-0597">Phosphoprotein</keyword>
<reference evidence="4 5" key="1">
    <citation type="submission" date="2018-06" db="EMBL/GenBank/DDBJ databases">
        <title>Natronomonas sp. F16-60 a new haloarchaeon isolated from a solar saltern of Isla Cristina, Huelva, Spain.</title>
        <authorList>
            <person name="Duran-Viseras A."/>
            <person name="Sanchez-Porro C."/>
            <person name="Ventosa A."/>
        </authorList>
    </citation>
    <scope>NUCLEOTIDE SEQUENCE [LARGE SCALE GENOMIC DNA]</scope>
    <source>
        <strain evidence="4 5">F16-60</strain>
    </source>
</reference>
<feature type="domain" description="Response regulatory" evidence="3">
    <location>
        <begin position="304"/>
        <end position="420"/>
    </location>
</feature>
<keyword evidence="5" id="KW-1185">Reference proteome</keyword>
<dbReference type="InterPro" id="IPR050595">
    <property type="entry name" value="Bact_response_regulator"/>
</dbReference>
<feature type="modified residue" description="4-aspartylphosphate" evidence="2">
    <location>
        <position position="355"/>
    </location>
</feature>
<dbReference type="InterPro" id="IPR007381">
    <property type="entry name" value="CheF1/F2"/>
</dbReference>
<evidence type="ECO:0000313" key="4">
    <source>
        <dbReference type="EMBL" id="TSD16003.1"/>
    </source>
</evidence>
<evidence type="ECO:0000259" key="3">
    <source>
        <dbReference type="PROSITE" id="PS50110"/>
    </source>
</evidence>
<evidence type="ECO:0000313" key="5">
    <source>
        <dbReference type="Proteomes" id="UP000319894"/>
    </source>
</evidence>
<organism evidence="4 5">
    <name type="scientific">Haloglomus irregulare</name>
    <dbReference type="NCBI Taxonomy" id="2234134"/>
    <lineage>
        <taxon>Archaea</taxon>
        <taxon>Methanobacteriati</taxon>
        <taxon>Methanobacteriota</taxon>
        <taxon>Stenosarchaea group</taxon>
        <taxon>Halobacteria</taxon>
        <taxon>Halobacteriales</taxon>
        <taxon>Natronomonadaceae</taxon>
        <taxon>Haloglomus</taxon>
    </lineage>
</organism>
<dbReference type="AlphaFoldDB" id="A0A554NF30"/>
<sequence>MTLPVVHVHGRAVVLPVLDRVPERRGAEPTPAPARECTLAPVGFTAIVAGATVRGEGPANLIARPVRATESVQILIAAPRQPSRTVSESSIVEFGASISFGGEADDAGQARVTLHRDRLVLTGDAATRRIPLDRVFDIAQDVSPLADPDATETVTVAFMGRGHKQFVSVEGRAETLFRFQHALFRVLLDETPLTVRHTEGGNQKLSRSDLVLRVRATRLRATDGDADPVLTIPRDALTKFKSQAGAGDSRPTISLYWRRDGRPAMTTARLPSPRQFNLFGRYLQSPLRMQPPDRNETSPDGPVETLLVDDEPDVLELSEVFLRRQSDRLAITTTRRPGDALELIDEGSFDCVVSDFRMPAMDGVELLQRVRDSHPDLPFILFTGKGSEHVAKRAILDDVTDYVEKGDGVDPYVVLADRIQRAVR</sequence>
<dbReference type="EMBL" id="QMDX01000001">
    <property type="protein sequence ID" value="TSD16003.1"/>
    <property type="molecule type" value="Genomic_DNA"/>
</dbReference>
<dbReference type="OrthoDB" id="8127at2157"/>
<accession>A0A554NF30</accession>
<dbReference type="GO" id="GO:0006935">
    <property type="term" value="P:chemotaxis"/>
    <property type="evidence" value="ECO:0007669"/>
    <property type="project" value="InterPro"/>
</dbReference>
<dbReference type="Gene3D" id="3.40.50.2300">
    <property type="match status" value="1"/>
</dbReference>
<evidence type="ECO:0000256" key="1">
    <source>
        <dbReference type="ARBA" id="ARBA00022553"/>
    </source>
</evidence>
<dbReference type="PANTHER" id="PTHR44591:SF3">
    <property type="entry name" value="RESPONSE REGULATORY DOMAIN-CONTAINING PROTEIN"/>
    <property type="match status" value="1"/>
</dbReference>
<name>A0A554NF30_9EURY</name>
<dbReference type="PANTHER" id="PTHR44591">
    <property type="entry name" value="STRESS RESPONSE REGULATOR PROTEIN 1"/>
    <property type="match status" value="1"/>
</dbReference>
<dbReference type="CDD" id="cd00156">
    <property type="entry name" value="REC"/>
    <property type="match status" value="1"/>
</dbReference>
<dbReference type="Pfam" id="PF00072">
    <property type="entry name" value="Response_reg"/>
    <property type="match status" value="1"/>
</dbReference>
<proteinExistence type="predicted"/>
<protein>
    <recommendedName>
        <fullName evidence="3">Response regulatory domain-containing protein</fullName>
    </recommendedName>
</protein>
<dbReference type="InterPro" id="IPR011006">
    <property type="entry name" value="CheY-like_superfamily"/>
</dbReference>
<gene>
    <name evidence="4" type="ORF">DP107_02125</name>
</gene>
<dbReference type="Proteomes" id="UP000319894">
    <property type="component" value="Unassembled WGS sequence"/>
</dbReference>